<evidence type="ECO:0000313" key="1">
    <source>
        <dbReference type="EMBL" id="KAI0032342.1"/>
    </source>
</evidence>
<reference evidence="1" key="1">
    <citation type="submission" date="2021-02" db="EMBL/GenBank/DDBJ databases">
        <authorList>
            <consortium name="DOE Joint Genome Institute"/>
            <person name="Ahrendt S."/>
            <person name="Looney B.P."/>
            <person name="Miyauchi S."/>
            <person name="Morin E."/>
            <person name="Drula E."/>
            <person name="Courty P.E."/>
            <person name="Chicoki N."/>
            <person name="Fauchery L."/>
            <person name="Kohler A."/>
            <person name="Kuo A."/>
            <person name="Labutti K."/>
            <person name="Pangilinan J."/>
            <person name="Lipzen A."/>
            <person name="Riley R."/>
            <person name="Andreopoulos W."/>
            <person name="He G."/>
            <person name="Johnson J."/>
            <person name="Barry K.W."/>
            <person name="Grigoriev I.V."/>
            <person name="Nagy L."/>
            <person name="Hibbett D."/>
            <person name="Henrissat B."/>
            <person name="Matheny P.B."/>
            <person name="Labbe J."/>
            <person name="Martin F."/>
        </authorList>
    </citation>
    <scope>NUCLEOTIDE SEQUENCE</scope>
    <source>
        <strain evidence="1">EC-137</strain>
    </source>
</reference>
<dbReference type="Proteomes" id="UP000814128">
    <property type="component" value="Unassembled WGS sequence"/>
</dbReference>
<reference evidence="1" key="2">
    <citation type="journal article" date="2022" name="New Phytol.">
        <title>Evolutionary transition to the ectomycorrhizal habit in the genomes of a hyperdiverse lineage of mushroom-forming fungi.</title>
        <authorList>
            <person name="Looney B."/>
            <person name="Miyauchi S."/>
            <person name="Morin E."/>
            <person name="Drula E."/>
            <person name="Courty P.E."/>
            <person name="Kohler A."/>
            <person name="Kuo A."/>
            <person name="LaButti K."/>
            <person name="Pangilinan J."/>
            <person name="Lipzen A."/>
            <person name="Riley R."/>
            <person name="Andreopoulos W."/>
            <person name="He G."/>
            <person name="Johnson J."/>
            <person name="Nolan M."/>
            <person name="Tritt A."/>
            <person name="Barry K.W."/>
            <person name="Grigoriev I.V."/>
            <person name="Nagy L.G."/>
            <person name="Hibbett D."/>
            <person name="Henrissat B."/>
            <person name="Matheny P.B."/>
            <person name="Labbe J."/>
            <person name="Martin F.M."/>
        </authorList>
    </citation>
    <scope>NUCLEOTIDE SEQUENCE</scope>
    <source>
        <strain evidence="1">EC-137</strain>
    </source>
</reference>
<proteinExistence type="predicted"/>
<protein>
    <submittedName>
        <fullName evidence="1">Uncharacterized protein</fullName>
    </submittedName>
</protein>
<dbReference type="EMBL" id="MU273549">
    <property type="protein sequence ID" value="KAI0032342.1"/>
    <property type="molecule type" value="Genomic_DNA"/>
</dbReference>
<evidence type="ECO:0000313" key="2">
    <source>
        <dbReference type="Proteomes" id="UP000814128"/>
    </source>
</evidence>
<keyword evidence="2" id="KW-1185">Reference proteome</keyword>
<organism evidence="1 2">
    <name type="scientific">Vararia minispora EC-137</name>
    <dbReference type="NCBI Taxonomy" id="1314806"/>
    <lineage>
        <taxon>Eukaryota</taxon>
        <taxon>Fungi</taxon>
        <taxon>Dikarya</taxon>
        <taxon>Basidiomycota</taxon>
        <taxon>Agaricomycotina</taxon>
        <taxon>Agaricomycetes</taxon>
        <taxon>Russulales</taxon>
        <taxon>Lachnocladiaceae</taxon>
        <taxon>Vararia</taxon>
    </lineage>
</organism>
<gene>
    <name evidence="1" type="ORF">K488DRAFT_70709</name>
</gene>
<name>A0ACB8QL13_9AGAM</name>
<sequence length="1115" mass="119794">MEGGPFKDRAIVFGGDMADEGRGDEEEEREAAKALEEEVLPVMSVMPPKMRKQWARREDTADAQPFTPTDPSPATSPVIGMDASVQTTPVLFFAPPVPDARRASSPPPIYSTAVPLKQLESVEARLASTAPDGLVSTSNDAAVAKEVGRVDSMDVLDVEPRKKRERSGTPMELDSPSAPASPRPVQVAPQKPSIVSLLPDVKPADSAEEELPRQSQLSCHRQSSRLLEHQGFGPLDGLAVSMLSSQLEPASPEPDPLPSVVGPEDTSVEEDTELLPDRHTPSTPSHSSKSSKPTIVNPFVSGGFMTDFFAVSSESPQPDSKRSSPAPVSADKRESQSMPPAQAELHAIPEVRQSPPPKALSPVPKLATPASSASVVPTPSLPSPSALRALSQAIVAQLPPAKLAADPRPSSITSLASVAPLTNLPTASSSPQSPSASQFIPRSAISHAPTPPPPPPTTMSDANFMPPPVSGRQLSHSGPPLLIPNPRHHQPSFQPPHRPPLPPTRQPLPPQTLNFNPVPREPTPPGFGWSRPPASNEMRRDYDFEPPFQEPPMTAIRPPQGPSPSLMRQDFPQSHMLRLYDQPPPLPQPPPPNYSVGPRGMDYPGPPGPSSYTPGPPSGPSMYPPPDVGVYPPPSAPPMPPQPFPNMQQDDSYSPITSLGSGSGVFPQPPPPLPPPRQGIPLQSEGFHPTRRERGGQRMRRYKKNHHQTSSNPNRFFVQRSESPLSPTVNGVKRKASSPLPEELYEPLPPPSSPLPIAPARAPPAGCYWEARAPIRVVNTDSSIRTILLSDDATLFAVIGSVEDTLVHVWDNATYMECGSLPHTAPVITAAWEDGETGLGLMVLCDNGIVTRWTRQVGSGNRWRSEKVCETNLQEKQGPPDIPTALAASRDRVAVTFARSGVRIWILNSTGTHASHTKPMKYANPKDSGTALLGGTKDGVLWYCQVQGLMRAYAFFKSEVRSISVSLDGRHALISQSDGCAALVSVVESNRGKVERLYAVKDPALSAIFAYPAHFAARDDRVLWGCAGGFVLVWDRVSGEIVRGLDHGDDPVATALAFWIPADPPTKVCRTPRSGIESSMVTGTEEGTLLWWSDTSIADPGLGFHAHSPKRIKTE</sequence>
<comment type="caution">
    <text evidence="1">The sequence shown here is derived from an EMBL/GenBank/DDBJ whole genome shotgun (WGS) entry which is preliminary data.</text>
</comment>
<accession>A0ACB8QL13</accession>